<dbReference type="Proteomes" id="UP001215598">
    <property type="component" value="Unassembled WGS sequence"/>
</dbReference>
<feature type="region of interest" description="Disordered" evidence="1">
    <location>
        <begin position="1"/>
        <end position="23"/>
    </location>
</feature>
<keyword evidence="3" id="KW-1185">Reference proteome</keyword>
<gene>
    <name evidence="2" type="ORF">B0H16DRAFT_1610719</name>
</gene>
<evidence type="ECO:0000313" key="3">
    <source>
        <dbReference type="Proteomes" id="UP001215598"/>
    </source>
</evidence>
<accession>A0AAD7MHT4</accession>
<proteinExistence type="predicted"/>
<name>A0AAD7MHT4_9AGAR</name>
<comment type="caution">
    <text evidence="2">The sequence shown here is derived from an EMBL/GenBank/DDBJ whole genome shotgun (WGS) entry which is preliminary data.</text>
</comment>
<sequence>MKAVHQGKQAGAPTGQGGNVGLNDTDNRMILNGLKVLGGKWTPSGWEVTEVVAERAGRDPGEPVERVVGPQLAPKYLKDWDGNIVGGFGGLGGRGDEGALIHREAGEVDEALMDMPLKDFCTQYQLSKDILDRLRKLGFTTAGALFELEDGQLEEHGFNLGHVLELKKVS</sequence>
<evidence type="ECO:0000313" key="2">
    <source>
        <dbReference type="EMBL" id="KAJ7717550.1"/>
    </source>
</evidence>
<dbReference type="AlphaFoldDB" id="A0AAD7MHT4"/>
<organism evidence="2 3">
    <name type="scientific">Mycena metata</name>
    <dbReference type="NCBI Taxonomy" id="1033252"/>
    <lineage>
        <taxon>Eukaryota</taxon>
        <taxon>Fungi</taxon>
        <taxon>Dikarya</taxon>
        <taxon>Basidiomycota</taxon>
        <taxon>Agaricomycotina</taxon>
        <taxon>Agaricomycetes</taxon>
        <taxon>Agaricomycetidae</taxon>
        <taxon>Agaricales</taxon>
        <taxon>Marasmiineae</taxon>
        <taxon>Mycenaceae</taxon>
        <taxon>Mycena</taxon>
    </lineage>
</organism>
<evidence type="ECO:0000256" key="1">
    <source>
        <dbReference type="SAM" id="MobiDB-lite"/>
    </source>
</evidence>
<reference evidence="2" key="1">
    <citation type="submission" date="2023-03" db="EMBL/GenBank/DDBJ databases">
        <title>Massive genome expansion in bonnet fungi (Mycena s.s.) driven by repeated elements and novel gene families across ecological guilds.</title>
        <authorList>
            <consortium name="Lawrence Berkeley National Laboratory"/>
            <person name="Harder C.B."/>
            <person name="Miyauchi S."/>
            <person name="Viragh M."/>
            <person name="Kuo A."/>
            <person name="Thoen E."/>
            <person name="Andreopoulos B."/>
            <person name="Lu D."/>
            <person name="Skrede I."/>
            <person name="Drula E."/>
            <person name="Henrissat B."/>
            <person name="Morin E."/>
            <person name="Kohler A."/>
            <person name="Barry K."/>
            <person name="LaButti K."/>
            <person name="Morin E."/>
            <person name="Salamov A."/>
            <person name="Lipzen A."/>
            <person name="Mereny Z."/>
            <person name="Hegedus B."/>
            <person name="Baldrian P."/>
            <person name="Stursova M."/>
            <person name="Weitz H."/>
            <person name="Taylor A."/>
            <person name="Grigoriev I.V."/>
            <person name="Nagy L.G."/>
            <person name="Martin F."/>
            <person name="Kauserud H."/>
        </authorList>
    </citation>
    <scope>NUCLEOTIDE SEQUENCE</scope>
    <source>
        <strain evidence="2">CBHHK182m</strain>
    </source>
</reference>
<dbReference type="EMBL" id="JARKIB010000275">
    <property type="protein sequence ID" value="KAJ7717550.1"/>
    <property type="molecule type" value="Genomic_DNA"/>
</dbReference>
<protein>
    <submittedName>
        <fullName evidence="2">Uncharacterized protein</fullName>
    </submittedName>
</protein>